<evidence type="ECO:0000313" key="2">
    <source>
        <dbReference type="EMBL" id="MEN7547169.1"/>
    </source>
</evidence>
<dbReference type="Proteomes" id="UP001403385">
    <property type="component" value="Unassembled WGS sequence"/>
</dbReference>
<reference evidence="2 3" key="1">
    <citation type="submission" date="2024-04" db="EMBL/GenBank/DDBJ databases">
        <title>Novel genus in family Flammeovirgaceae.</title>
        <authorList>
            <person name="Nguyen T.H."/>
            <person name="Vuong T.Q."/>
            <person name="Le H."/>
            <person name="Kim S.-G."/>
        </authorList>
    </citation>
    <scope>NUCLEOTIDE SEQUENCE [LARGE SCALE GENOMIC DNA]</scope>
    <source>
        <strain evidence="2 3">JCM 23209</strain>
    </source>
</reference>
<proteinExistence type="predicted"/>
<name>A0AAW9RQX1_9BACT</name>
<sequence length="219" mass="25450">MTKQQLTSALSKYLPEEAVAPVLELILQHKVQLTVTPQRKSMNGTYRPPVDHKGHRISINGNLNVYAFLITLLHELAHLLVWDRYKNKVLPHGVEWKQLFKHLLEEYIRYGCFPEDVQQALRGYMDTMYASSCTDKTLMKTLAQYDVNRQTSSGKEEKTYFLEEVPEGAVFSLVEDRGRVFVKGEKLRKYFRCQELKSTRLYRVSPIAKVVLATRQNLN</sequence>
<protein>
    <submittedName>
        <fullName evidence="2">SprT-like domain-containing protein</fullName>
    </submittedName>
</protein>
<dbReference type="RefSeq" id="WP_346819955.1">
    <property type="nucleotide sequence ID" value="NZ_JBDKWZ010000002.1"/>
</dbReference>
<dbReference type="InterPro" id="IPR006640">
    <property type="entry name" value="SprT-like_domain"/>
</dbReference>
<accession>A0AAW9RQX1</accession>
<evidence type="ECO:0000259" key="1">
    <source>
        <dbReference type="Pfam" id="PF10263"/>
    </source>
</evidence>
<organism evidence="2 3">
    <name type="scientific">Rapidithrix thailandica</name>
    <dbReference type="NCBI Taxonomy" id="413964"/>
    <lineage>
        <taxon>Bacteria</taxon>
        <taxon>Pseudomonadati</taxon>
        <taxon>Bacteroidota</taxon>
        <taxon>Cytophagia</taxon>
        <taxon>Cytophagales</taxon>
        <taxon>Flammeovirgaceae</taxon>
        <taxon>Rapidithrix</taxon>
    </lineage>
</organism>
<gene>
    <name evidence="2" type="ORF">AAG747_04575</name>
</gene>
<keyword evidence="3" id="KW-1185">Reference proteome</keyword>
<dbReference type="Pfam" id="PF10263">
    <property type="entry name" value="SprT-like"/>
    <property type="match status" value="1"/>
</dbReference>
<dbReference type="EMBL" id="JBDKWZ010000002">
    <property type="protein sequence ID" value="MEN7547169.1"/>
    <property type="molecule type" value="Genomic_DNA"/>
</dbReference>
<dbReference type="AlphaFoldDB" id="A0AAW9RQX1"/>
<comment type="caution">
    <text evidence="2">The sequence shown here is derived from an EMBL/GenBank/DDBJ whole genome shotgun (WGS) entry which is preliminary data.</text>
</comment>
<dbReference type="GO" id="GO:0006950">
    <property type="term" value="P:response to stress"/>
    <property type="evidence" value="ECO:0007669"/>
    <property type="project" value="UniProtKB-ARBA"/>
</dbReference>
<evidence type="ECO:0000313" key="3">
    <source>
        <dbReference type="Proteomes" id="UP001403385"/>
    </source>
</evidence>
<feature type="domain" description="SprT-like" evidence="1">
    <location>
        <begin position="53"/>
        <end position="103"/>
    </location>
</feature>